<evidence type="ECO:0000313" key="3">
    <source>
        <dbReference type="Proteomes" id="UP000008068"/>
    </source>
</evidence>
<dbReference type="Proteomes" id="UP000008068">
    <property type="component" value="Unassembled WGS sequence"/>
</dbReference>
<accession>G0MUC0</accession>
<name>G0MUC0_CAEBE</name>
<gene>
    <name evidence="2" type="ORF">CAEBREN_15548</name>
</gene>
<evidence type="ECO:0000256" key="1">
    <source>
        <dbReference type="SAM" id="SignalP"/>
    </source>
</evidence>
<keyword evidence="1" id="KW-0732">Signal</keyword>
<dbReference type="OMA" id="PNHESIN"/>
<dbReference type="OrthoDB" id="5909502at2759"/>
<organism evidence="3">
    <name type="scientific">Caenorhabditis brenneri</name>
    <name type="common">Nematode worm</name>
    <dbReference type="NCBI Taxonomy" id="135651"/>
    <lineage>
        <taxon>Eukaryota</taxon>
        <taxon>Metazoa</taxon>
        <taxon>Ecdysozoa</taxon>
        <taxon>Nematoda</taxon>
        <taxon>Chromadorea</taxon>
        <taxon>Rhabditida</taxon>
        <taxon>Rhabditina</taxon>
        <taxon>Rhabditomorpha</taxon>
        <taxon>Rhabditoidea</taxon>
        <taxon>Rhabditidae</taxon>
        <taxon>Peloderinae</taxon>
        <taxon>Caenorhabditis</taxon>
    </lineage>
</organism>
<dbReference type="FunCoup" id="G0MUC0">
    <property type="interactions" value="5"/>
</dbReference>
<dbReference type="HOGENOM" id="CLU_040220_0_1_1"/>
<sequence>MAIKLLGFPFLVLIKILELMRSNDKVLISFCSLKMSRLMRMVKWHIDRMQYVYHHPHTIIVLGSPKSDYGGSFIIQAVDEFNGNSEIFRDKTSGLQYGLSKQHLMILEEYSTPVQVLKQVEQLSRLVFHNLIIDLCRTPPVVELNVAANFDLSKVCVYENTRNLRLSGVETNADYLEEYFSKVTDLNCAVVSARVKPRLSIHSKLTTANYLYFKCSLYHAKAIPLYFNGQRAIFRMSMCDRRTFSNIIQRWLSNEGFQNLHALEINAIRHPRFHFNEELPGIDARPWDGLRRPKNFENERRVMGYHFKPFNCANFLDVVRETDGKVASFRLTQLEFKFCVWN</sequence>
<dbReference type="InParanoid" id="G0MUC0"/>
<keyword evidence="3" id="KW-1185">Reference proteome</keyword>
<dbReference type="AlphaFoldDB" id="G0MUC0"/>
<dbReference type="EMBL" id="GL379812">
    <property type="protein sequence ID" value="EGT44008.1"/>
    <property type="molecule type" value="Genomic_DNA"/>
</dbReference>
<protein>
    <recommendedName>
        <fullName evidence="4">F-box domain-containing protein</fullName>
    </recommendedName>
</protein>
<dbReference type="PANTHER" id="PTHR21503:SF8">
    <property type="entry name" value="F-BOX ASSOCIATED DOMAIN-CONTAINING PROTEIN-RELATED"/>
    <property type="match status" value="1"/>
</dbReference>
<evidence type="ECO:0008006" key="4">
    <source>
        <dbReference type="Google" id="ProtNLM"/>
    </source>
</evidence>
<feature type="signal peptide" evidence="1">
    <location>
        <begin position="1"/>
        <end position="22"/>
    </location>
</feature>
<proteinExistence type="predicted"/>
<evidence type="ECO:0000313" key="2">
    <source>
        <dbReference type="EMBL" id="EGT44008.1"/>
    </source>
</evidence>
<feature type="chain" id="PRO_5003404592" description="F-box domain-containing protein" evidence="1">
    <location>
        <begin position="23"/>
        <end position="342"/>
    </location>
</feature>
<dbReference type="PANTHER" id="PTHR21503">
    <property type="entry name" value="F-BOX-CONTAINING HYPOTHETICAL PROTEIN C.ELEGANS"/>
    <property type="match status" value="1"/>
</dbReference>
<reference evidence="3" key="1">
    <citation type="submission" date="2011-07" db="EMBL/GenBank/DDBJ databases">
        <authorList>
            <consortium name="Caenorhabditis brenneri Sequencing and Analysis Consortium"/>
            <person name="Wilson R.K."/>
        </authorList>
    </citation>
    <scope>NUCLEOTIDE SEQUENCE [LARGE SCALE GENOMIC DNA]</scope>
    <source>
        <strain evidence="3">PB2801</strain>
    </source>
</reference>